<proteinExistence type="predicted"/>
<sequence length="168" mass="19304">MKRIKNILFVFIMILCIFFITTTIIYKDYIKNIKVYSISGENEYIKLDNCILFLKPDEEIIDGGNITYSSTPIENISHYTLIIYTKIDNNENYLLSTSVSVKNNDHAMKIPKELIVNKELGSLKSGTIIPTNKKLSDIKDNLFLTLKLTKTNGEKIDFTVKLKAKEIK</sequence>
<dbReference type="EMBL" id="JAAGPU010000010">
    <property type="protein sequence ID" value="NEU04585.1"/>
    <property type="molecule type" value="Genomic_DNA"/>
</dbReference>
<dbReference type="RefSeq" id="WP_061996423.1">
    <property type="nucleotide sequence ID" value="NZ_JAAGPU010000010.1"/>
</dbReference>
<keyword evidence="1" id="KW-1133">Transmembrane helix</keyword>
<dbReference type="AlphaFoldDB" id="A0A6M0H1F6"/>
<organism evidence="2 3">
    <name type="scientific">Clostridium senegalense</name>
    <dbReference type="NCBI Taxonomy" id="1465809"/>
    <lineage>
        <taxon>Bacteria</taxon>
        <taxon>Bacillati</taxon>
        <taxon>Bacillota</taxon>
        <taxon>Clostridia</taxon>
        <taxon>Eubacteriales</taxon>
        <taxon>Clostridiaceae</taxon>
        <taxon>Clostridium</taxon>
    </lineage>
</organism>
<keyword evidence="1" id="KW-0472">Membrane</keyword>
<accession>A0A6M0H1F6</accession>
<gene>
    <name evidence="2" type="ORF">G3M99_06860</name>
</gene>
<evidence type="ECO:0000313" key="2">
    <source>
        <dbReference type="EMBL" id="NEU04585.1"/>
    </source>
</evidence>
<name>A0A6M0H1F6_9CLOT</name>
<keyword evidence="1" id="KW-0812">Transmembrane</keyword>
<evidence type="ECO:0000256" key="1">
    <source>
        <dbReference type="SAM" id="Phobius"/>
    </source>
</evidence>
<dbReference type="Proteomes" id="UP000481872">
    <property type="component" value="Unassembled WGS sequence"/>
</dbReference>
<feature type="transmembrane region" description="Helical" evidence="1">
    <location>
        <begin position="7"/>
        <end position="26"/>
    </location>
</feature>
<evidence type="ECO:0000313" key="3">
    <source>
        <dbReference type="Proteomes" id="UP000481872"/>
    </source>
</evidence>
<protein>
    <submittedName>
        <fullName evidence="2">Uncharacterized protein</fullName>
    </submittedName>
</protein>
<comment type="caution">
    <text evidence="2">The sequence shown here is derived from an EMBL/GenBank/DDBJ whole genome shotgun (WGS) entry which is preliminary data.</text>
</comment>
<reference evidence="2 3" key="1">
    <citation type="submission" date="2020-02" db="EMBL/GenBank/DDBJ databases">
        <title>Genome assembly of a novel Clostridium senegalense strain.</title>
        <authorList>
            <person name="Gupta T.B."/>
            <person name="Jauregui R."/>
            <person name="Maclean P."/>
            <person name="Nawarathana A."/>
            <person name="Brightwell G."/>
        </authorList>
    </citation>
    <scope>NUCLEOTIDE SEQUENCE [LARGE SCALE GENOMIC DNA]</scope>
    <source>
        <strain evidence="2 3">AGRFS4</strain>
    </source>
</reference>
<keyword evidence="3" id="KW-1185">Reference proteome</keyword>